<protein>
    <submittedName>
        <fullName evidence="6">C40 family peptidase</fullName>
    </submittedName>
</protein>
<evidence type="ECO:0000313" key="7">
    <source>
        <dbReference type="Proteomes" id="UP000613193"/>
    </source>
</evidence>
<dbReference type="Pfam" id="PF18348">
    <property type="entry name" value="SH3_16"/>
    <property type="match status" value="1"/>
</dbReference>
<dbReference type="PROSITE" id="PS51935">
    <property type="entry name" value="NLPC_P60"/>
    <property type="match status" value="1"/>
</dbReference>
<reference evidence="6" key="1">
    <citation type="submission" date="2020-12" db="EMBL/GenBank/DDBJ databases">
        <title>Bacterial novel species Mucilaginibacter sp. SD-g isolated from soil.</title>
        <authorList>
            <person name="Jung H.-Y."/>
        </authorList>
    </citation>
    <scope>NUCLEOTIDE SEQUENCE</scope>
    <source>
        <strain evidence="6">SD-g</strain>
    </source>
</reference>
<dbReference type="PANTHER" id="PTHR47053">
    <property type="entry name" value="MUREIN DD-ENDOPEPTIDASE MEPH-RELATED"/>
    <property type="match status" value="1"/>
</dbReference>
<evidence type="ECO:0000256" key="4">
    <source>
        <dbReference type="ARBA" id="ARBA00022807"/>
    </source>
</evidence>
<dbReference type="PANTHER" id="PTHR47053:SF1">
    <property type="entry name" value="MUREIN DD-ENDOPEPTIDASE MEPH-RELATED"/>
    <property type="match status" value="1"/>
</dbReference>
<dbReference type="RefSeq" id="WP_200067478.1">
    <property type="nucleotide sequence ID" value="NZ_JAEHFW010000003.1"/>
</dbReference>
<evidence type="ECO:0000256" key="2">
    <source>
        <dbReference type="ARBA" id="ARBA00022670"/>
    </source>
</evidence>
<keyword evidence="3" id="KW-0378">Hydrolase</keyword>
<sequence length="253" mass="28584">MEYGICNLAIVPLRAEPSDRSEMISQLLFGEAFEITEWTNKWAKITMAIDGYSGWVDRLQFTMLGHMAYKSLLQKPAKLTYRPVTQAWKIIDNSVIFLAAGSSLAFLEGTSSFIGNQKFEIIGEIGEKDHIANIAKSYLNTPYLWGGRTHFGIDCSGLSQVVYRLCGKNIPRDAYLQAEYGQEVSTLSKAKLGDLAFFDNEEGRITHVGIILNHGQILHASGKVKIDRIDDEGIYSEEQKRYTHKLSTLRRYF</sequence>
<organism evidence="6 7">
    <name type="scientific">Mucilaginibacter segetis</name>
    <dbReference type="NCBI Taxonomy" id="2793071"/>
    <lineage>
        <taxon>Bacteria</taxon>
        <taxon>Pseudomonadati</taxon>
        <taxon>Bacteroidota</taxon>
        <taxon>Sphingobacteriia</taxon>
        <taxon>Sphingobacteriales</taxon>
        <taxon>Sphingobacteriaceae</taxon>
        <taxon>Mucilaginibacter</taxon>
    </lineage>
</organism>
<dbReference type="EMBL" id="JAEHFW010000003">
    <property type="protein sequence ID" value="MBK0380949.1"/>
    <property type="molecule type" value="Genomic_DNA"/>
</dbReference>
<comment type="caution">
    <text evidence="6">The sequence shown here is derived from an EMBL/GenBank/DDBJ whole genome shotgun (WGS) entry which is preliminary data.</text>
</comment>
<proteinExistence type="inferred from homology"/>
<dbReference type="Proteomes" id="UP000613193">
    <property type="component" value="Unassembled WGS sequence"/>
</dbReference>
<keyword evidence="7" id="KW-1185">Reference proteome</keyword>
<accession>A0A934UP10</accession>
<dbReference type="InterPro" id="IPR041382">
    <property type="entry name" value="SH3_16"/>
</dbReference>
<feature type="domain" description="NlpC/P60" evidence="5">
    <location>
        <begin position="125"/>
        <end position="253"/>
    </location>
</feature>
<evidence type="ECO:0000313" key="6">
    <source>
        <dbReference type="EMBL" id="MBK0380949.1"/>
    </source>
</evidence>
<dbReference type="AlphaFoldDB" id="A0A934UP10"/>
<evidence type="ECO:0000256" key="1">
    <source>
        <dbReference type="ARBA" id="ARBA00007074"/>
    </source>
</evidence>
<dbReference type="Pfam" id="PF00877">
    <property type="entry name" value="NLPC_P60"/>
    <property type="match status" value="1"/>
</dbReference>
<dbReference type="Gene3D" id="3.90.1720.10">
    <property type="entry name" value="endopeptidase domain like (from Nostoc punctiforme)"/>
    <property type="match status" value="1"/>
</dbReference>
<evidence type="ECO:0000256" key="3">
    <source>
        <dbReference type="ARBA" id="ARBA00022801"/>
    </source>
</evidence>
<keyword evidence="4" id="KW-0788">Thiol protease</keyword>
<evidence type="ECO:0000259" key="5">
    <source>
        <dbReference type="PROSITE" id="PS51935"/>
    </source>
</evidence>
<dbReference type="SUPFAM" id="SSF54001">
    <property type="entry name" value="Cysteine proteinases"/>
    <property type="match status" value="1"/>
</dbReference>
<dbReference type="InterPro" id="IPR051202">
    <property type="entry name" value="Peptidase_C40"/>
</dbReference>
<comment type="similarity">
    <text evidence="1">Belongs to the peptidase C40 family.</text>
</comment>
<dbReference type="GO" id="GO:0006508">
    <property type="term" value="P:proteolysis"/>
    <property type="evidence" value="ECO:0007669"/>
    <property type="project" value="UniProtKB-KW"/>
</dbReference>
<dbReference type="InterPro" id="IPR000064">
    <property type="entry name" value="NLP_P60_dom"/>
</dbReference>
<gene>
    <name evidence="6" type="ORF">I5M19_16610</name>
</gene>
<dbReference type="InterPro" id="IPR038765">
    <property type="entry name" value="Papain-like_cys_pep_sf"/>
</dbReference>
<dbReference type="GO" id="GO:0008234">
    <property type="term" value="F:cysteine-type peptidase activity"/>
    <property type="evidence" value="ECO:0007669"/>
    <property type="project" value="UniProtKB-KW"/>
</dbReference>
<keyword evidence="2" id="KW-0645">Protease</keyword>
<dbReference type="Gene3D" id="2.30.30.40">
    <property type="entry name" value="SH3 Domains"/>
    <property type="match status" value="1"/>
</dbReference>
<name>A0A934UP10_9SPHI</name>